<dbReference type="PANTHER" id="PTHR11851:SF49">
    <property type="entry name" value="MITOCHONDRIAL-PROCESSING PEPTIDASE SUBUNIT ALPHA"/>
    <property type="match status" value="1"/>
</dbReference>
<dbReference type="Gene3D" id="3.30.830.10">
    <property type="entry name" value="Metalloenzyme, LuxS/M16 peptidase-like"/>
    <property type="match status" value="2"/>
</dbReference>
<dbReference type="SUPFAM" id="SSF63411">
    <property type="entry name" value="LuxS/MPP-like metallohydrolase"/>
    <property type="match status" value="2"/>
</dbReference>
<dbReference type="EMBL" id="LCPW01000006">
    <property type="protein sequence ID" value="KKW05914.1"/>
    <property type="molecule type" value="Genomic_DNA"/>
</dbReference>
<evidence type="ECO:0000256" key="1">
    <source>
        <dbReference type="ARBA" id="ARBA00007261"/>
    </source>
</evidence>
<evidence type="ECO:0000313" key="4">
    <source>
        <dbReference type="EMBL" id="KKW05914.1"/>
    </source>
</evidence>
<dbReference type="InterPro" id="IPR050361">
    <property type="entry name" value="MPP/UQCRC_Complex"/>
</dbReference>
<dbReference type="InterPro" id="IPR007863">
    <property type="entry name" value="Peptidase_M16_C"/>
</dbReference>
<name>A0A0G1YHN4_9BACT</name>
<reference evidence="4 5" key="1">
    <citation type="journal article" date="2015" name="Nature">
        <title>rRNA introns, odd ribosomes, and small enigmatic genomes across a large radiation of phyla.</title>
        <authorList>
            <person name="Brown C.T."/>
            <person name="Hug L.A."/>
            <person name="Thomas B.C."/>
            <person name="Sharon I."/>
            <person name="Castelle C.J."/>
            <person name="Singh A."/>
            <person name="Wilkins M.J."/>
            <person name="Williams K.H."/>
            <person name="Banfield J.F."/>
        </authorList>
    </citation>
    <scope>NUCLEOTIDE SEQUENCE [LARGE SCALE GENOMIC DNA]</scope>
</reference>
<evidence type="ECO:0000259" key="3">
    <source>
        <dbReference type="Pfam" id="PF05193"/>
    </source>
</evidence>
<comment type="similarity">
    <text evidence="1">Belongs to the peptidase M16 family.</text>
</comment>
<evidence type="ECO:0000313" key="5">
    <source>
        <dbReference type="Proteomes" id="UP000034119"/>
    </source>
</evidence>
<sequence length="435" mass="48530">MAFLFLRFGYTLNVEFKKETLKNGVRLLTLPMSHLDSVAVIIGVSAGSRFEEPRTQGVAHFTEHMLFKGTKRRPNNRVIATELESKGASFNAFTGPDITAYYVRSAAKNLPWSLEILTDLVFNSKFDPKEIEKEKGVIIEELRMNHDNPQDWVEHLSLGMVFPNHPLGRLITGTEETIKGMKQSDFLSYLDGWYRSKNMVAIIAGNLSQKGALAKARELLAVLPKRSVGQPLAFTRKQKNSAVLVEERPTDQTHYILGIRGYQRSHPKREALELLITVLGGGMSSRLFEEIREKRGLAYYVGAASYEFTDTGVVMVKAGVNSKKSAEAVKVTMGELARLKDQAVPEKELAKAKEMIRGHLLLGVESTGGAGMYALEQEVLEGKFETPEEKLKRIDAVAAKDLRQVAQDIFVAKNINLALIGPHKDSEIFRKLLSL</sequence>
<dbReference type="GO" id="GO:0046872">
    <property type="term" value="F:metal ion binding"/>
    <property type="evidence" value="ECO:0007669"/>
    <property type="project" value="InterPro"/>
</dbReference>
<gene>
    <name evidence="4" type="ORF">UY40_C0006G0008</name>
</gene>
<dbReference type="Proteomes" id="UP000034119">
    <property type="component" value="Unassembled WGS sequence"/>
</dbReference>
<evidence type="ECO:0000259" key="2">
    <source>
        <dbReference type="Pfam" id="PF00675"/>
    </source>
</evidence>
<accession>A0A0G1YHN4</accession>
<feature type="domain" description="Peptidase M16 C-terminal" evidence="3">
    <location>
        <begin position="185"/>
        <end position="354"/>
    </location>
</feature>
<organism evidence="4 5">
    <name type="scientific">candidate division CPR1 bacterium GW2011_GWC1_49_13</name>
    <dbReference type="NCBI Taxonomy" id="1618342"/>
    <lineage>
        <taxon>Bacteria</taxon>
        <taxon>candidate division CPR1</taxon>
    </lineage>
</organism>
<protein>
    <submittedName>
        <fullName evidence="4">Peptidase M16 domain protein</fullName>
    </submittedName>
</protein>
<dbReference type="InterPro" id="IPR011765">
    <property type="entry name" value="Pept_M16_N"/>
</dbReference>
<dbReference type="InterPro" id="IPR011249">
    <property type="entry name" value="Metalloenz_LuxS/M16"/>
</dbReference>
<feature type="domain" description="Peptidase M16 N-terminal" evidence="2">
    <location>
        <begin position="36"/>
        <end position="174"/>
    </location>
</feature>
<comment type="caution">
    <text evidence="4">The sequence shown here is derived from an EMBL/GenBank/DDBJ whole genome shotgun (WGS) entry which is preliminary data.</text>
</comment>
<dbReference type="AlphaFoldDB" id="A0A0G1YHN4"/>
<dbReference type="PANTHER" id="PTHR11851">
    <property type="entry name" value="METALLOPROTEASE"/>
    <property type="match status" value="1"/>
</dbReference>
<dbReference type="STRING" id="1618342.UY40_C0006G0008"/>
<proteinExistence type="inferred from homology"/>
<dbReference type="Pfam" id="PF00675">
    <property type="entry name" value="Peptidase_M16"/>
    <property type="match status" value="1"/>
</dbReference>
<dbReference type="Pfam" id="PF05193">
    <property type="entry name" value="Peptidase_M16_C"/>
    <property type="match status" value="1"/>
</dbReference>